<feature type="region of interest" description="Disordered" evidence="7">
    <location>
        <begin position="510"/>
        <end position="553"/>
    </location>
</feature>
<feature type="transmembrane region" description="Helical" evidence="8">
    <location>
        <begin position="151"/>
        <end position="175"/>
    </location>
</feature>
<keyword evidence="6 8" id="KW-0472">Membrane</keyword>
<dbReference type="PANTHER" id="PTHR23501">
    <property type="entry name" value="MAJOR FACILITATOR SUPERFAMILY"/>
    <property type="match status" value="1"/>
</dbReference>
<evidence type="ECO:0000313" key="11">
    <source>
        <dbReference type="Proteomes" id="UP000799537"/>
    </source>
</evidence>
<dbReference type="GeneID" id="54560994"/>
<feature type="transmembrane region" description="Helical" evidence="8">
    <location>
        <begin position="354"/>
        <end position="372"/>
    </location>
</feature>
<gene>
    <name evidence="10" type="ORF">M409DRAFT_25506</name>
</gene>
<comment type="similarity">
    <text evidence="2">Belongs to the major facilitator superfamily.</text>
</comment>
<evidence type="ECO:0000256" key="5">
    <source>
        <dbReference type="ARBA" id="ARBA00022989"/>
    </source>
</evidence>
<dbReference type="PRINTS" id="PR01036">
    <property type="entry name" value="TCRTETB"/>
</dbReference>
<dbReference type="Gene3D" id="1.20.1720.10">
    <property type="entry name" value="Multidrug resistance protein D"/>
    <property type="match status" value="1"/>
</dbReference>
<dbReference type="RefSeq" id="XP_033665049.1">
    <property type="nucleotide sequence ID" value="XM_033807722.1"/>
</dbReference>
<feature type="transmembrane region" description="Helical" evidence="8">
    <location>
        <begin position="249"/>
        <end position="267"/>
    </location>
</feature>
<feature type="transmembrane region" description="Helical" evidence="8">
    <location>
        <begin position="63"/>
        <end position="81"/>
    </location>
</feature>
<dbReference type="InterPro" id="IPR036259">
    <property type="entry name" value="MFS_trans_sf"/>
</dbReference>
<dbReference type="OrthoDB" id="10021397at2759"/>
<protein>
    <recommendedName>
        <fullName evidence="9">Major facilitator superfamily (MFS) profile domain-containing protein</fullName>
    </recommendedName>
</protein>
<organism evidence="10 11">
    <name type="scientific">Zasmidium cellare ATCC 36951</name>
    <dbReference type="NCBI Taxonomy" id="1080233"/>
    <lineage>
        <taxon>Eukaryota</taxon>
        <taxon>Fungi</taxon>
        <taxon>Dikarya</taxon>
        <taxon>Ascomycota</taxon>
        <taxon>Pezizomycotina</taxon>
        <taxon>Dothideomycetes</taxon>
        <taxon>Dothideomycetidae</taxon>
        <taxon>Mycosphaerellales</taxon>
        <taxon>Mycosphaerellaceae</taxon>
        <taxon>Zasmidium</taxon>
    </lineage>
</organism>
<keyword evidence="4 8" id="KW-0812">Transmembrane</keyword>
<dbReference type="PANTHER" id="PTHR23501:SF78">
    <property type="entry name" value="MAJOR FACILITATOR SUPERFAMILY (MFS) PROFILE DOMAIN-CONTAINING PROTEIN-RELATED"/>
    <property type="match status" value="1"/>
</dbReference>
<name>A0A6A6CD77_ZASCE</name>
<evidence type="ECO:0000256" key="6">
    <source>
        <dbReference type="ARBA" id="ARBA00023136"/>
    </source>
</evidence>
<feature type="transmembrane region" description="Helical" evidence="8">
    <location>
        <begin position="279"/>
        <end position="301"/>
    </location>
</feature>
<feature type="transmembrane region" description="Helical" evidence="8">
    <location>
        <begin position="181"/>
        <end position="201"/>
    </location>
</feature>
<feature type="transmembrane region" description="Helical" evidence="8">
    <location>
        <begin position="118"/>
        <end position="139"/>
    </location>
</feature>
<dbReference type="PROSITE" id="PS50850">
    <property type="entry name" value="MFS"/>
    <property type="match status" value="1"/>
</dbReference>
<dbReference type="InterPro" id="IPR011701">
    <property type="entry name" value="MFS"/>
</dbReference>
<dbReference type="SUPFAM" id="SSF103473">
    <property type="entry name" value="MFS general substrate transporter"/>
    <property type="match status" value="1"/>
</dbReference>
<keyword evidence="5 8" id="KW-1133">Transmembrane helix</keyword>
<evidence type="ECO:0000256" key="4">
    <source>
        <dbReference type="ARBA" id="ARBA00022692"/>
    </source>
</evidence>
<evidence type="ECO:0000256" key="2">
    <source>
        <dbReference type="ARBA" id="ARBA00008335"/>
    </source>
</evidence>
<feature type="transmembrane region" description="Helical" evidence="8">
    <location>
        <begin position="93"/>
        <end position="112"/>
    </location>
</feature>
<proteinExistence type="inferred from homology"/>
<dbReference type="GO" id="GO:0046943">
    <property type="term" value="F:carboxylic acid transmembrane transporter activity"/>
    <property type="evidence" value="ECO:0007669"/>
    <property type="project" value="UniProtKB-ARBA"/>
</dbReference>
<dbReference type="FunFam" id="1.20.1250.20:FF:000436">
    <property type="entry name" value="MFS transporter, putative"/>
    <property type="match status" value="1"/>
</dbReference>
<feature type="transmembrane region" description="Helical" evidence="8">
    <location>
        <begin position="222"/>
        <end position="243"/>
    </location>
</feature>
<feature type="transmembrane region" description="Helical" evidence="8">
    <location>
        <begin position="485"/>
        <end position="503"/>
    </location>
</feature>
<dbReference type="GO" id="GO:0005886">
    <property type="term" value="C:plasma membrane"/>
    <property type="evidence" value="ECO:0007669"/>
    <property type="project" value="TreeGrafter"/>
</dbReference>
<dbReference type="FunFam" id="1.20.1720.10:FF:000013">
    <property type="entry name" value="Related to multidrug resistance proteins"/>
    <property type="match status" value="1"/>
</dbReference>
<dbReference type="InterPro" id="IPR020846">
    <property type="entry name" value="MFS_dom"/>
</dbReference>
<evidence type="ECO:0000256" key="3">
    <source>
        <dbReference type="ARBA" id="ARBA00022448"/>
    </source>
</evidence>
<dbReference type="EMBL" id="ML993605">
    <property type="protein sequence ID" value="KAF2164160.1"/>
    <property type="molecule type" value="Genomic_DNA"/>
</dbReference>
<dbReference type="Gene3D" id="1.20.1250.20">
    <property type="entry name" value="MFS general substrate transporter like domains"/>
    <property type="match status" value="1"/>
</dbReference>
<sequence>MATSRQAAAEGQLVDQTNILPKGRLLILYTTLSLSLFICYADQNGIAVALPTVARELNAANTISWAGTSALIANTVFQVLYGRLSDIFGRKVVYLSAIVLLVIADILCSIAPNAESLYVFRALAGIANGGINSLTMMIVSDVVTLKQRGKYQGILGAFIGLGNTFGPLVMAAFAQGSTWRGFFYLLAPMGALCAISGWFLVPSKPVEGRGIEKVKLIDWWGILTGTVAVVFLLIPISGGGSYFEWSSALVISMLTIGSIAALAFVGVERWVARLPMTPLSMFSNIPIAAMLSQNFLFGMAYYSELYYIPLYLENVRGYTPLVSAALTVPLVIAQASISAVSGQYISRMGRYGEVLWSGFGMWLLGAGLMIMFNRGTSIVAIVFINLVTGLGVGNVFQPILVALQAHAPKAQRAVIISNRNFLRSLGGAVGLAISAAVMQASLAAALPDELSYIASSTYSRVDLASYTTDERNQILDAYSSALRTVFIWLTPLVGLCLVLCILVKDQGLEQKEGPSEKGPDVENPKHDVDGRESDSEDHKSDSEGRKSGIDGEK</sequence>
<keyword evidence="11" id="KW-1185">Reference proteome</keyword>
<feature type="domain" description="Major facilitator superfamily (MFS) profile" evidence="9">
    <location>
        <begin position="28"/>
        <end position="508"/>
    </location>
</feature>
<evidence type="ECO:0000256" key="1">
    <source>
        <dbReference type="ARBA" id="ARBA00004127"/>
    </source>
</evidence>
<dbReference type="Pfam" id="PF07690">
    <property type="entry name" value="MFS_1"/>
    <property type="match status" value="1"/>
</dbReference>
<evidence type="ECO:0000256" key="8">
    <source>
        <dbReference type="SAM" id="Phobius"/>
    </source>
</evidence>
<dbReference type="Proteomes" id="UP000799537">
    <property type="component" value="Unassembled WGS sequence"/>
</dbReference>
<feature type="transmembrane region" description="Helical" evidence="8">
    <location>
        <begin position="25"/>
        <end position="43"/>
    </location>
</feature>
<accession>A0A6A6CD77</accession>
<evidence type="ECO:0000259" key="9">
    <source>
        <dbReference type="PROSITE" id="PS50850"/>
    </source>
</evidence>
<dbReference type="GO" id="GO:0012505">
    <property type="term" value="C:endomembrane system"/>
    <property type="evidence" value="ECO:0007669"/>
    <property type="project" value="UniProtKB-SubCell"/>
</dbReference>
<feature type="transmembrane region" description="Helical" evidence="8">
    <location>
        <begin position="424"/>
        <end position="446"/>
    </location>
</feature>
<comment type="subcellular location">
    <subcellularLocation>
        <location evidence="1">Endomembrane system</location>
        <topology evidence="1">Multi-pass membrane protein</topology>
    </subcellularLocation>
</comment>
<keyword evidence="3" id="KW-0813">Transport</keyword>
<reference evidence="10" key="1">
    <citation type="journal article" date="2020" name="Stud. Mycol.">
        <title>101 Dothideomycetes genomes: a test case for predicting lifestyles and emergence of pathogens.</title>
        <authorList>
            <person name="Haridas S."/>
            <person name="Albert R."/>
            <person name="Binder M."/>
            <person name="Bloem J."/>
            <person name="Labutti K."/>
            <person name="Salamov A."/>
            <person name="Andreopoulos B."/>
            <person name="Baker S."/>
            <person name="Barry K."/>
            <person name="Bills G."/>
            <person name="Bluhm B."/>
            <person name="Cannon C."/>
            <person name="Castanera R."/>
            <person name="Culley D."/>
            <person name="Daum C."/>
            <person name="Ezra D."/>
            <person name="Gonzalez J."/>
            <person name="Henrissat B."/>
            <person name="Kuo A."/>
            <person name="Liang C."/>
            <person name="Lipzen A."/>
            <person name="Lutzoni F."/>
            <person name="Magnuson J."/>
            <person name="Mondo S."/>
            <person name="Nolan M."/>
            <person name="Ohm R."/>
            <person name="Pangilinan J."/>
            <person name="Park H.-J."/>
            <person name="Ramirez L."/>
            <person name="Alfaro M."/>
            <person name="Sun H."/>
            <person name="Tritt A."/>
            <person name="Yoshinaga Y."/>
            <person name="Zwiers L.-H."/>
            <person name="Turgeon B."/>
            <person name="Goodwin S."/>
            <person name="Spatafora J."/>
            <person name="Crous P."/>
            <person name="Grigoriev I."/>
        </authorList>
    </citation>
    <scope>NUCLEOTIDE SEQUENCE</scope>
    <source>
        <strain evidence="10">ATCC 36951</strain>
    </source>
</reference>
<evidence type="ECO:0000313" key="10">
    <source>
        <dbReference type="EMBL" id="KAF2164160.1"/>
    </source>
</evidence>
<feature type="transmembrane region" description="Helical" evidence="8">
    <location>
        <begin position="378"/>
        <end position="403"/>
    </location>
</feature>
<dbReference type="AlphaFoldDB" id="A0A6A6CD77"/>
<feature type="transmembrane region" description="Helical" evidence="8">
    <location>
        <begin position="321"/>
        <end position="342"/>
    </location>
</feature>
<evidence type="ECO:0000256" key="7">
    <source>
        <dbReference type="SAM" id="MobiDB-lite"/>
    </source>
</evidence>